<evidence type="ECO:0000313" key="2">
    <source>
        <dbReference type="EMBL" id="RVW76379.1"/>
    </source>
</evidence>
<reference evidence="2 3" key="1">
    <citation type="journal article" date="2018" name="PLoS Genet.">
        <title>Population sequencing reveals clonal diversity and ancestral inbreeding in the grapevine cultivar Chardonnay.</title>
        <authorList>
            <person name="Roach M.J."/>
            <person name="Johnson D.L."/>
            <person name="Bohlmann J."/>
            <person name="van Vuuren H.J."/>
            <person name="Jones S.J."/>
            <person name="Pretorius I.S."/>
            <person name="Schmidt S.A."/>
            <person name="Borneman A.R."/>
        </authorList>
    </citation>
    <scope>NUCLEOTIDE SEQUENCE [LARGE SCALE GENOMIC DNA]</scope>
    <source>
        <strain evidence="3">cv. Chardonnay</strain>
        <tissue evidence="2">Leaf</tissue>
    </source>
</reference>
<sequence>MSLMFGDRLHGAISNVIWTLLHLVGVDYVSKWVEAIPCRSNDHKVVLKFLKENIFQDLECLRPLSMMEELTFATNLLRLFWPNTGSSTRKDWSIKLLDSLWAYRTACKTILGMSPYRLVMAKRAISQWRLNIKHGKLKSRWTGPFIIHEVQPNGVVEVFNSKGNQTFKVNGHRLKPFIEPYNADKRKSTSLNHSNFEGKQEKTKKKCGEAFKSKTGEQSKGNRALQFKCETLSWHTSAISHTSRPFSHRANQGRKFAHLNPSAKLSPGTRVPFRTAQATFRTVRNKVRISIVQIESNLIQARAPAASSGTHKQPSRSISAMAKTREVFPHPHPRRCLDQSNPPLEAPLRHLLRTPPFPHLRVECLLSAGIPPGGHPLTLCHPPPKPRGLLLGHLRRDQVLGSWRAIPDTSGRAAYKGLSDSRGDSSRDRHQASYDRRTAYRGQPGLQRSILSLRDLV</sequence>
<comment type="caution">
    <text evidence="2">The sequence shown here is derived from an EMBL/GenBank/DDBJ whole genome shotgun (WGS) entry which is preliminary data.</text>
</comment>
<evidence type="ECO:0008006" key="4">
    <source>
        <dbReference type="Google" id="ProtNLM"/>
    </source>
</evidence>
<feature type="compositionally biased region" description="Basic and acidic residues" evidence="1">
    <location>
        <begin position="419"/>
        <end position="438"/>
    </location>
</feature>
<accession>A0A438GW03</accession>
<protein>
    <recommendedName>
        <fullName evidence="4">Reverse transcriptase domain-containing protein</fullName>
    </recommendedName>
</protein>
<dbReference type="AlphaFoldDB" id="A0A438GW03"/>
<feature type="region of interest" description="Disordered" evidence="1">
    <location>
        <begin position="412"/>
        <end position="441"/>
    </location>
</feature>
<name>A0A438GW03_VITVI</name>
<evidence type="ECO:0000313" key="3">
    <source>
        <dbReference type="Proteomes" id="UP000288805"/>
    </source>
</evidence>
<dbReference type="Proteomes" id="UP000288805">
    <property type="component" value="Unassembled WGS sequence"/>
</dbReference>
<gene>
    <name evidence="2" type="ORF">CK203_049856</name>
</gene>
<dbReference type="SUPFAM" id="SSF53098">
    <property type="entry name" value="Ribonuclease H-like"/>
    <property type="match status" value="1"/>
</dbReference>
<dbReference type="EMBL" id="QGNW01000331">
    <property type="protein sequence ID" value="RVW76379.1"/>
    <property type="molecule type" value="Genomic_DNA"/>
</dbReference>
<proteinExistence type="predicted"/>
<evidence type="ECO:0000256" key="1">
    <source>
        <dbReference type="SAM" id="MobiDB-lite"/>
    </source>
</evidence>
<dbReference type="InterPro" id="IPR012337">
    <property type="entry name" value="RNaseH-like_sf"/>
</dbReference>
<organism evidence="2 3">
    <name type="scientific">Vitis vinifera</name>
    <name type="common">Grape</name>
    <dbReference type="NCBI Taxonomy" id="29760"/>
    <lineage>
        <taxon>Eukaryota</taxon>
        <taxon>Viridiplantae</taxon>
        <taxon>Streptophyta</taxon>
        <taxon>Embryophyta</taxon>
        <taxon>Tracheophyta</taxon>
        <taxon>Spermatophyta</taxon>
        <taxon>Magnoliopsida</taxon>
        <taxon>eudicotyledons</taxon>
        <taxon>Gunneridae</taxon>
        <taxon>Pentapetalae</taxon>
        <taxon>rosids</taxon>
        <taxon>Vitales</taxon>
        <taxon>Vitaceae</taxon>
        <taxon>Viteae</taxon>
        <taxon>Vitis</taxon>
    </lineage>
</organism>